<evidence type="ECO:0000256" key="5">
    <source>
        <dbReference type="ARBA" id="ARBA00022989"/>
    </source>
</evidence>
<feature type="transmembrane region" description="Helical" evidence="8">
    <location>
        <begin position="335"/>
        <end position="356"/>
    </location>
</feature>
<feature type="transmembrane region" description="Helical" evidence="8">
    <location>
        <begin position="307"/>
        <end position="329"/>
    </location>
</feature>
<accession>A0A1M6FU91</accession>
<organism evidence="10 11">
    <name type="scientific">Dethiosulfatibacter aminovorans DSM 17477</name>
    <dbReference type="NCBI Taxonomy" id="1121476"/>
    <lineage>
        <taxon>Bacteria</taxon>
        <taxon>Bacillati</taxon>
        <taxon>Bacillota</taxon>
        <taxon>Tissierellia</taxon>
        <taxon>Dethiosulfatibacter</taxon>
    </lineage>
</organism>
<reference evidence="10 11" key="1">
    <citation type="submission" date="2016-11" db="EMBL/GenBank/DDBJ databases">
        <authorList>
            <person name="Jaros S."/>
            <person name="Januszkiewicz K."/>
            <person name="Wedrychowicz H."/>
        </authorList>
    </citation>
    <scope>NUCLEOTIDE SEQUENCE [LARGE SCALE GENOMIC DNA]</scope>
    <source>
        <strain evidence="10 11">DSM 17477</strain>
    </source>
</reference>
<dbReference type="OrthoDB" id="9807568at2"/>
<feature type="transmembrane region" description="Helical" evidence="8">
    <location>
        <begin position="135"/>
        <end position="153"/>
    </location>
</feature>
<dbReference type="PRINTS" id="PR01434">
    <property type="entry name" value="NADHDHGNASE5"/>
</dbReference>
<feature type="transmembrane region" description="Helical" evidence="8">
    <location>
        <begin position="109"/>
        <end position="129"/>
    </location>
</feature>
<dbReference type="InterPro" id="IPR001750">
    <property type="entry name" value="ND/Mrp_TM"/>
</dbReference>
<dbReference type="PANTHER" id="PTHR42703">
    <property type="entry name" value="NADH DEHYDROGENASE"/>
    <property type="match status" value="1"/>
</dbReference>
<sequence>MTNSFPLINILVLMITSFTAPLIRDYKKTSLLILSTSILLVASTGMTLVKTISNGYYILNIGHPDTFLGIQFHIGNAEALISFVFAIITLMTVIYSNSCIMDEIEENRIGLFYTLVNILVASLLGVVYSNDLFNSYVFIEVSTLSACGLIVIKDKKENIKATIKYLVMSSIGSGLVLMAIAYLYSISGHLNMSLISGVIANNHMDYKNSILIILTLFTVGLGVKSALFPLHGWLPDAHSSAPAPSSALLSSMVIKVYIFMLIKMIFRMFTLEIVENTIIMDVILLLGSCGMIFGSVMAINQKELKRMIAYSSIAQVGYIAFGLGIGSVAGMTIAVYHIIGHALTKSGLFLLSGLMIKKNNSKYIEDLKGIGREMPFALILFALASFSMVGIPVFPGFISKWYLSLACIQINRIPLILIILASSLLNLLYYFPIVINGFFGQNNLEGKIYNSKKIETAKIAPVAVLIILMTLTGLFSSTILEMISKSFI</sequence>
<feature type="transmembrane region" description="Helical" evidence="8">
    <location>
        <begin position="79"/>
        <end position="97"/>
    </location>
</feature>
<feature type="transmembrane region" description="Helical" evidence="8">
    <location>
        <begin position="165"/>
        <end position="184"/>
    </location>
</feature>
<feature type="transmembrane region" description="Helical" evidence="8">
    <location>
        <begin position="31"/>
        <end position="59"/>
    </location>
</feature>
<protein>
    <submittedName>
        <fullName evidence="10">Multisubunit sodium/proton antiporter, MrpD subunit</fullName>
    </submittedName>
</protein>
<feature type="transmembrane region" description="Helical" evidence="8">
    <location>
        <begin position="415"/>
        <end position="439"/>
    </location>
</feature>
<evidence type="ECO:0000256" key="4">
    <source>
        <dbReference type="ARBA" id="ARBA00022692"/>
    </source>
</evidence>
<evidence type="ECO:0000259" key="9">
    <source>
        <dbReference type="Pfam" id="PF00361"/>
    </source>
</evidence>
<keyword evidence="3" id="KW-1003">Cell membrane</keyword>
<evidence type="ECO:0000313" key="11">
    <source>
        <dbReference type="Proteomes" id="UP000184052"/>
    </source>
</evidence>
<evidence type="ECO:0000256" key="8">
    <source>
        <dbReference type="SAM" id="Phobius"/>
    </source>
</evidence>
<dbReference type="Proteomes" id="UP000184052">
    <property type="component" value="Unassembled WGS sequence"/>
</dbReference>
<gene>
    <name evidence="10" type="ORF">SAMN02745751_01542</name>
</gene>
<keyword evidence="6 8" id="KW-0472">Membrane</keyword>
<dbReference type="RefSeq" id="WP_073049002.1">
    <property type="nucleotide sequence ID" value="NZ_FQZL01000009.1"/>
</dbReference>
<keyword evidence="4 7" id="KW-0812">Transmembrane</keyword>
<name>A0A1M6FU91_9FIRM</name>
<evidence type="ECO:0000256" key="1">
    <source>
        <dbReference type="ARBA" id="ARBA00004651"/>
    </source>
</evidence>
<dbReference type="InterPro" id="IPR050586">
    <property type="entry name" value="CPA3_Na-H_Antiporter_D"/>
</dbReference>
<feature type="transmembrane region" description="Helical" evidence="8">
    <location>
        <begin position="246"/>
        <end position="266"/>
    </location>
</feature>
<feature type="transmembrane region" description="Helical" evidence="8">
    <location>
        <begin position="210"/>
        <end position="234"/>
    </location>
</feature>
<evidence type="ECO:0000313" key="10">
    <source>
        <dbReference type="EMBL" id="SHJ01268.1"/>
    </source>
</evidence>
<dbReference type="AlphaFoldDB" id="A0A1M6FU91"/>
<dbReference type="PANTHER" id="PTHR42703:SF1">
    <property type="entry name" value="NA(+)_H(+) ANTIPORTER SUBUNIT D1"/>
    <property type="match status" value="1"/>
</dbReference>
<evidence type="ECO:0000256" key="7">
    <source>
        <dbReference type="RuleBase" id="RU000320"/>
    </source>
</evidence>
<evidence type="ECO:0000256" key="3">
    <source>
        <dbReference type="ARBA" id="ARBA00022475"/>
    </source>
</evidence>
<proteinExistence type="inferred from homology"/>
<dbReference type="STRING" id="1121476.SAMN02745751_01542"/>
<feature type="transmembrane region" description="Helical" evidence="8">
    <location>
        <begin position="459"/>
        <end position="480"/>
    </location>
</feature>
<feature type="transmembrane region" description="Helical" evidence="8">
    <location>
        <begin position="376"/>
        <end position="395"/>
    </location>
</feature>
<keyword evidence="5 8" id="KW-1133">Transmembrane helix</keyword>
<evidence type="ECO:0000256" key="6">
    <source>
        <dbReference type="ARBA" id="ARBA00023136"/>
    </source>
</evidence>
<feature type="transmembrane region" description="Helical" evidence="8">
    <location>
        <begin position="278"/>
        <end position="300"/>
    </location>
</feature>
<comment type="similarity">
    <text evidence="2">Belongs to the CPA3 antiporters (TC 2.A.63) subunit D family.</text>
</comment>
<evidence type="ECO:0000256" key="2">
    <source>
        <dbReference type="ARBA" id="ARBA00005346"/>
    </source>
</evidence>
<feature type="transmembrane region" description="Helical" evidence="8">
    <location>
        <begin position="6"/>
        <end position="24"/>
    </location>
</feature>
<dbReference type="GO" id="GO:0005886">
    <property type="term" value="C:plasma membrane"/>
    <property type="evidence" value="ECO:0007669"/>
    <property type="project" value="UniProtKB-SubCell"/>
</dbReference>
<dbReference type="EMBL" id="FQZL01000009">
    <property type="protein sequence ID" value="SHJ01268.1"/>
    <property type="molecule type" value="Genomic_DNA"/>
</dbReference>
<comment type="subcellular location">
    <subcellularLocation>
        <location evidence="1">Cell membrane</location>
        <topology evidence="1">Multi-pass membrane protein</topology>
    </subcellularLocation>
    <subcellularLocation>
        <location evidence="7">Membrane</location>
        <topology evidence="7">Multi-pass membrane protein</topology>
    </subcellularLocation>
</comment>
<dbReference type="Pfam" id="PF00361">
    <property type="entry name" value="Proton_antipo_M"/>
    <property type="match status" value="1"/>
</dbReference>
<keyword evidence="11" id="KW-1185">Reference proteome</keyword>
<feature type="domain" description="NADH:quinone oxidoreductase/Mrp antiporter transmembrane" evidence="9">
    <location>
        <begin position="129"/>
        <end position="424"/>
    </location>
</feature>